<sequence length="183" mass="21053">MSRYKHPHWRNQRNQNISTWCIKLLKEFNWKNIIKIYLTFWLGLLGGGLIDYFKGFSKPSVPIPLPIPDYGLFLKIIEVNFTFAIILFLLGISKVIQRIVILVLSFVIGEIVFTSGFIIGLIGILPHGILELLGFCFIAYAGENFRYRNKVIKLLFIGFIMLVIAAFIESSLTIYILEHILSK</sequence>
<dbReference type="AlphaFoldDB" id="A0A650CH02"/>
<gene>
    <name evidence="2" type="ORF">D1869_06160</name>
</gene>
<keyword evidence="3" id="KW-1185">Reference proteome</keyword>
<accession>A0A650CH02</accession>
<name>A0A650CH02_SULOH</name>
<dbReference type="KEGG" id="soh:D1869_06160"/>
<dbReference type="Pfam" id="PF01944">
    <property type="entry name" value="SpoIIM"/>
    <property type="match status" value="1"/>
</dbReference>
<proteinExistence type="predicted"/>
<feature type="transmembrane region" description="Helical" evidence="1">
    <location>
        <begin position="70"/>
        <end position="92"/>
    </location>
</feature>
<organism evidence="2 3">
    <name type="scientific">Sulfurisphaera ohwakuensis</name>
    <dbReference type="NCBI Taxonomy" id="69656"/>
    <lineage>
        <taxon>Archaea</taxon>
        <taxon>Thermoproteota</taxon>
        <taxon>Thermoprotei</taxon>
        <taxon>Sulfolobales</taxon>
        <taxon>Sulfolobaceae</taxon>
        <taxon>Sulfurisphaera</taxon>
    </lineage>
</organism>
<keyword evidence="1" id="KW-0812">Transmembrane</keyword>
<evidence type="ECO:0000256" key="1">
    <source>
        <dbReference type="SAM" id="Phobius"/>
    </source>
</evidence>
<reference evidence="2 3" key="1">
    <citation type="submission" date="2019-10" db="EMBL/GenBank/DDBJ databases">
        <title>Genome Sequences from Six Type Strain Members of the Archaeal Family Sulfolobaceae: Acidianus ambivalens, Acidianus infernus, Metallosphaera prunae, Stygiolobus azoricus, Sulfolobus metallicus, and Sulfurisphaera ohwakuensis.</title>
        <authorList>
            <person name="Counts J.A."/>
            <person name="Kelly R.M."/>
        </authorList>
    </citation>
    <scope>NUCLEOTIDE SEQUENCE [LARGE SCALE GENOMIC DNA]</scope>
    <source>
        <strain evidence="2 3">TA-1</strain>
    </source>
</reference>
<dbReference type="Proteomes" id="UP000427373">
    <property type="component" value="Chromosome"/>
</dbReference>
<feature type="transmembrane region" description="Helical" evidence="1">
    <location>
        <begin position="33"/>
        <end position="50"/>
    </location>
</feature>
<dbReference type="EMBL" id="CP045484">
    <property type="protein sequence ID" value="QGR16817.1"/>
    <property type="molecule type" value="Genomic_DNA"/>
</dbReference>
<feature type="transmembrane region" description="Helical" evidence="1">
    <location>
        <begin position="99"/>
        <end position="118"/>
    </location>
</feature>
<protein>
    <recommendedName>
        <fullName evidence="4">Membrane protein SpoIIM required for sporulation</fullName>
    </recommendedName>
</protein>
<dbReference type="InterPro" id="IPR002798">
    <property type="entry name" value="SpoIIM-like"/>
</dbReference>
<feature type="transmembrane region" description="Helical" evidence="1">
    <location>
        <begin position="124"/>
        <end position="142"/>
    </location>
</feature>
<keyword evidence="1" id="KW-1133">Transmembrane helix</keyword>
<evidence type="ECO:0008006" key="4">
    <source>
        <dbReference type="Google" id="ProtNLM"/>
    </source>
</evidence>
<feature type="transmembrane region" description="Helical" evidence="1">
    <location>
        <begin position="154"/>
        <end position="177"/>
    </location>
</feature>
<keyword evidence="1" id="KW-0472">Membrane</keyword>
<evidence type="ECO:0000313" key="2">
    <source>
        <dbReference type="EMBL" id="QGR16817.1"/>
    </source>
</evidence>
<evidence type="ECO:0000313" key="3">
    <source>
        <dbReference type="Proteomes" id="UP000427373"/>
    </source>
</evidence>